<evidence type="ECO:0000256" key="3">
    <source>
        <dbReference type="ARBA" id="ARBA00022801"/>
    </source>
</evidence>
<dbReference type="RefSeq" id="WP_200673161.1">
    <property type="nucleotide sequence ID" value="NZ_JAACYA010000001.1"/>
</dbReference>
<name>A0ABS1GFQ5_9AQUI</name>
<dbReference type="PANTHER" id="PTHR42708">
    <property type="entry name" value="ATP/GTP-BINDING PROTEIN-RELATED"/>
    <property type="match status" value="1"/>
</dbReference>
<dbReference type="Proteomes" id="UP000772812">
    <property type="component" value="Unassembled WGS sequence"/>
</dbReference>
<keyword evidence="3" id="KW-0378">Hydrolase</keyword>
<dbReference type="SUPFAM" id="SSF52540">
    <property type="entry name" value="P-loop containing nucleoside triphosphate hydrolases"/>
    <property type="match status" value="1"/>
</dbReference>
<evidence type="ECO:0000313" key="5">
    <source>
        <dbReference type="EMBL" id="MBK3331756.1"/>
    </source>
</evidence>
<reference evidence="5 6" key="1">
    <citation type="journal article" date="2021" name="Syst. Appl. Microbiol.">
        <title>Persephonella atlantica sp. nov.: How to adapt to physico-chemical gradients in high temperature hydrothermal habitats.</title>
        <authorList>
            <person name="Francois D.X."/>
            <person name="Godfroy A."/>
            <person name="Mathien C."/>
            <person name="Aube J."/>
            <person name="Cathalot C."/>
            <person name="Lesongeur F."/>
            <person name="L'Haridon S."/>
            <person name="Philippon X."/>
            <person name="Roussel E.G."/>
        </authorList>
    </citation>
    <scope>NUCLEOTIDE SEQUENCE [LARGE SCALE GENOMIC DNA]</scope>
    <source>
        <strain evidence="5 6">MO1340</strain>
    </source>
</reference>
<dbReference type="InterPro" id="IPR027417">
    <property type="entry name" value="P-loop_NTPase"/>
</dbReference>
<accession>A0ABS1GFQ5</accession>
<protein>
    <submittedName>
        <fullName evidence="5">GTP-binding protein</fullName>
    </submittedName>
</protein>
<keyword evidence="6" id="KW-1185">Reference proteome</keyword>
<comment type="caution">
    <text evidence="5">The sequence shown here is derived from an EMBL/GenBank/DDBJ whole genome shotgun (WGS) entry which is preliminary data.</text>
</comment>
<organism evidence="5 6">
    <name type="scientific">Persephonella atlantica</name>
    <dbReference type="NCBI Taxonomy" id="2699429"/>
    <lineage>
        <taxon>Bacteria</taxon>
        <taxon>Pseudomonadati</taxon>
        <taxon>Aquificota</taxon>
        <taxon>Aquificia</taxon>
        <taxon>Aquificales</taxon>
        <taxon>Hydrogenothermaceae</taxon>
        <taxon>Persephonella</taxon>
    </lineage>
</organism>
<sequence>MIKILVTGHFSAGKTEFIKSLSENPLLTEVNITSSGEKSVKEKTTVAMDYGKVKIDDKTVHLFGTPGQERFDFMLDVLGRHHHGAVVILDSTDLEGIKKSEKFIEHCRKEGRPFVIACNKQDRKNAKSVRYISDMFNLPEGIFVPLNAKDRKSCLYVLNRILHFITVYSRAA</sequence>
<evidence type="ECO:0000256" key="4">
    <source>
        <dbReference type="ARBA" id="ARBA00023134"/>
    </source>
</evidence>
<evidence type="ECO:0000256" key="2">
    <source>
        <dbReference type="ARBA" id="ARBA00022741"/>
    </source>
</evidence>
<dbReference type="NCBIfam" id="TIGR00231">
    <property type="entry name" value="small_GTP"/>
    <property type="match status" value="1"/>
</dbReference>
<dbReference type="PANTHER" id="PTHR42708:SF1">
    <property type="entry name" value="GLIDING MOTILITY PROTEIN MGLA"/>
    <property type="match status" value="1"/>
</dbReference>
<keyword evidence="4" id="KW-0342">GTP-binding</keyword>
<evidence type="ECO:0000256" key="1">
    <source>
        <dbReference type="ARBA" id="ARBA00005290"/>
    </source>
</evidence>
<proteinExistence type="inferred from homology"/>
<dbReference type="Gene3D" id="3.40.50.300">
    <property type="entry name" value="P-loop containing nucleotide triphosphate hydrolases"/>
    <property type="match status" value="1"/>
</dbReference>
<dbReference type="EMBL" id="JAACYA010000001">
    <property type="protein sequence ID" value="MBK3331756.1"/>
    <property type="molecule type" value="Genomic_DNA"/>
</dbReference>
<dbReference type="CDD" id="cd00882">
    <property type="entry name" value="Ras_like_GTPase"/>
    <property type="match status" value="1"/>
</dbReference>
<dbReference type="InterPro" id="IPR005225">
    <property type="entry name" value="Small_GTP-bd"/>
</dbReference>
<dbReference type="InterPro" id="IPR052705">
    <property type="entry name" value="Gliding_Motility_GTPase"/>
</dbReference>
<dbReference type="Pfam" id="PF03029">
    <property type="entry name" value="ATP_bind_1"/>
    <property type="match status" value="1"/>
</dbReference>
<keyword evidence="2" id="KW-0547">Nucleotide-binding</keyword>
<dbReference type="InterPro" id="IPR004130">
    <property type="entry name" value="Gpn"/>
</dbReference>
<evidence type="ECO:0000313" key="6">
    <source>
        <dbReference type="Proteomes" id="UP000772812"/>
    </source>
</evidence>
<comment type="similarity">
    <text evidence="1">Belongs to the GPN-loop GTPase family.</text>
</comment>
<gene>
    <name evidence="5" type="ORF">GWK41_01590</name>
</gene>